<gene>
    <name evidence="2" type="ORF">J2S08_000261</name>
</gene>
<evidence type="ECO:0000256" key="1">
    <source>
        <dbReference type="SAM" id="Phobius"/>
    </source>
</evidence>
<organism evidence="2 3">
    <name type="scientific">Bacillus chungangensis</name>
    <dbReference type="NCBI Taxonomy" id="587633"/>
    <lineage>
        <taxon>Bacteria</taxon>
        <taxon>Bacillati</taxon>
        <taxon>Bacillota</taxon>
        <taxon>Bacilli</taxon>
        <taxon>Bacillales</taxon>
        <taxon>Bacillaceae</taxon>
        <taxon>Bacillus</taxon>
    </lineage>
</organism>
<evidence type="ECO:0000313" key="3">
    <source>
        <dbReference type="Proteomes" id="UP001223586"/>
    </source>
</evidence>
<proteinExistence type="predicted"/>
<comment type="caution">
    <text evidence="2">The sequence shown here is derived from an EMBL/GenBank/DDBJ whole genome shotgun (WGS) entry which is preliminary data.</text>
</comment>
<dbReference type="Proteomes" id="UP001223586">
    <property type="component" value="Unassembled WGS sequence"/>
</dbReference>
<reference evidence="2 3" key="1">
    <citation type="submission" date="2023-07" db="EMBL/GenBank/DDBJ databases">
        <title>Genomic Encyclopedia of Type Strains, Phase IV (KMG-IV): sequencing the most valuable type-strain genomes for metagenomic binning, comparative biology and taxonomic classification.</title>
        <authorList>
            <person name="Goeker M."/>
        </authorList>
    </citation>
    <scope>NUCLEOTIDE SEQUENCE [LARGE SCALE GENOMIC DNA]</scope>
    <source>
        <strain evidence="2 3">DSM 23837</strain>
    </source>
</reference>
<keyword evidence="1" id="KW-0812">Transmembrane</keyword>
<sequence>MFEIIGITSVIFIGLFTVGLATGALKISVDIKRKGDR</sequence>
<name>A0ABT9WMB4_9BACI</name>
<keyword evidence="3" id="KW-1185">Reference proteome</keyword>
<protein>
    <submittedName>
        <fullName evidence="2">Uncharacterized protein</fullName>
    </submittedName>
</protein>
<feature type="transmembrane region" description="Helical" evidence="1">
    <location>
        <begin position="6"/>
        <end position="27"/>
    </location>
</feature>
<evidence type="ECO:0000313" key="2">
    <source>
        <dbReference type="EMBL" id="MDQ0174430.1"/>
    </source>
</evidence>
<keyword evidence="1" id="KW-0472">Membrane</keyword>
<accession>A0ABT9WMB4</accession>
<dbReference type="EMBL" id="JAUSTT010000001">
    <property type="protein sequence ID" value="MDQ0174430.1"/>
    <property type="molecule type" value="Genomic_DNA"/>
</dbReference>
<keyword evidence="1" id="KW-1133">Transmembrane helix</keyword>